<sequence length="36" mass="4343">MFTIEILFLVFQNYQNKKERGNAFGYAIQKNISRFL</sequence>
<reference evidence="1 2" key="1">
    <citation type="submission" date="2023-07" db="EMBL/GenBank/DDBJ databases">
        <title>Closed genome sequence of Methanosarcinaceae archaeon Am2.</title>
        <authorList>
            <person name="Poehlein A."/>
            <person name="Protasov E."/>
            <person name="Platt K."/>
            <person name="Reeh H."/>
            <person name="Daniel R."/>
            <person name="Brune A."/>
        </authorList>
    </citation>
    <scope>NUCLEOTIDE SEQUENCE [LARGE SCALE GENOMIC DNA]</scope>
    <source>
        <strain evidence="1 2">Am2</strain>
    </source>
</reference>
<dbReference type="AlphaFoldDB" id="A0AA96V968"/>
<gene>
    <name evidence="1" type="ORF">MsAm2_13900</name>
</gene>
<accession>A0AA96V968</accession>
<protein>
    <submittedName>
        <fullName evidence="1">Uncharacterized protein</fullName>
    </submittedName>
</protein>
<organism evidence="1 2">
    <name type="scientific">Methanolapillus ohkumae</name>
    <dbReference type="NCBI Taxonomy" id="3028298"/>
    <lineage>
        <taxon>Archaea</taxon>
        <taxon>Methanobacteriati</taxon>
        <taxon>Methanobacteriota</taxon>
        <taxon>Stenosarchaea group</taxon>
        <taxon>Methanomicrobia</taxon>
        <taxon>Methanosarcinales</taxon>
        <taxon>Methanosarcinaceae</taxon>
        <taxon>Methanolapillus</taxon>
    </lineage>
</organism>
<name>A0AA96V968_9EURY</name>
<dbReference type="Proteomes" id="UP001304970">
    <property type="component" value="Chromosome"/>
</dbReference>
<evidence type="ECO:0000313" key="1">
    <source>
        <dbReference type="EMBL" id="WNY27588.1"/>
    </source>
</evidence>
<keyword evidence="2" id="KW-1185">Reference proteome</keyword>
<proteinExistence type="predicted"/>
<dbReference type="EMBL" id="CP131061">
    <property type="protein sequence ID" value="WNY27588.1"/>
    <property type="molecule type" value="Genomic_DNA"/>
</dbReference>
<evidence type="ECO:0000313" key="2">
    <source>
        <dbReference type="Proteomes" id="UP001304970"/>
    </source>
</evidence>